<sequence>MGKEDITLDWRGRPSNPTKHGGMRAAAFVLGLQSFEIMGIAAVGNNLITYEQAPSRKHFHPIAQVFCGCNTKEKAVFFTLKVQVLGQSLH</sequence>
<gene>
    <name evidence="1" type="ORF">L3X38_009319</name>
</gene>
<evidence type="ECO:0000313" key="2">
    <source>
        <dbReference type="Proteomes" id="UP001054821"/>
    </source>
</evidence>
<name>A0AAD4ZY76_PRUDU</name>
<evidence type="ECO:0000313" key="1">
    <source>
        <dbReference type="EMBL" id="KAI5356424.1"/>
    </source>
</evidence>
<comment type="caution">
    <text evidence="1">The sequence shown here is derived from an EMBL/GenBank/DDBJ whole genome shotgun (WGS) entry which is preliminary data.</text>
</comment>
<accession>A0AAD4ZY76</accession>
<reference evidence="1 2" key="1">
    <citation type="journal article" date="2022" name="G3 (Bethesda)">
        <title>Whole-genome sequence and methylome profiling of the almond [Prunus dulcis (Mill.) D.A. Webb] cultivar 'Nonpareil'.</title>
        <authorList>
            <person name="D'Amico-Willman K.M."/>
            <person name="Ouma W.Z."/>
            <person name="Meulia T."/>
            <person name="Sideli G.M."/>
            <person name="Gradziel T.M."/>
            <person name="Fresnedo-Ramirez J."/>
        </authorList>
    </citation>
    <scope>NUCLEOTIDE SEQUENCE [LARGE SCALE GENOMIC DNA]</scope>
    <source>
        <strain evidence="1">Clone GOH B32 T37-40</strain>
    </source>
</reference>
<organism evidence="1 2">
    <name type="scientific">Prunus dulcis</name>
    <name type="common">Almond</name>
    <name type="synonym">Amygdalus dulcis</name>
    <dbReference type="NCBI Taxonomy" id="3755"/>
    <lineage>
        <taxon>Eukaryota</taxon>
        <taxon>Viridiplantae</taxon>
        <taxon>Streptophyta</taxon>
        <taxon>Embryophyta</taxon>
        <taxon>Tracheophyta</taxon>
        <taxon>Spermatophyta</taxon>
        <taxon>Magnoliopsida</taxon>
        <taxon>eudicotyledons</taxon>
        <taxon>Gunneridae</taxon>
        <taxon>Pentapetalae</taxon>
        <taxon>rosids</taxon>
        <taxon>fabids</taxon>
        <taxon>Rosales</taxon>
        <taxon>Rosaceae</taxon>
        <taxon>Amygdaloideae</taxon>
        <taxon>Amygdaleae</taxon>
        <taxon>Prunus</taxon>
    </lineage>
</organism>
<dbReference type="EMBL" id="JAJFAZ020000001">
    <property type="protein sequence ID" value="KAI5356424.1"/>
    <property type="molecule type" value="Genomic_DNA"/>
</dbReference>
<proteinExistence type="predicted"/>
<dbReference type="AlphaFoldDB" id="A0AAD4ZY76"/>
<keyword evidence="2" id="KW-1185">Reference proteome</keyword>
<dbReference type="Proteomes" id="UP001054821">
    <property type="component" value="Chromosome 1"/>
</dbReference>
<protein>
    <submittedName>
        <fullName evidence="1">Uncharacterized protein</fullName>
    </submittedName>
</protein>